<sequence>MSRFTQSFAVGYGLPVLVPVPELLPVPEPGVAGAVVVLPVPPVPPVVELELGAEPDVAPPVLALPLLLLSPHEASNPRRATTGTIFFSIISSLFRAPQMCTCVLDLRNIADLRPKGGMDAMFLRSCVAYRQATDQLSTFWIAICSRCDGSGRMIPCKESRVEMACVRNATGVSPAIPQRGR</sequence>
<reference evidence="1 4" key="2">
    <citation type="submission" date="2020-08" db="EMBL/GenBank/DDBJ databases">
        <title>Genomic Encyclopedia of Type Strains, Phase IV (KMG-IV): sequencing the most valuable type-strain genomes for metagenomic binning, comparative biology and taxonomic classification.</title>
        <authorList>
            <person name="Goeker M."/>
        </authorList>
    </citation>
    <scope>NUCLEOTIDE SEQUENCE [LARGE SCALE GENOMIC DNA]</scope>
    <source>
        <strain evidence="1 4">DSM 100021</strain>
    </source>
</reference>
<dbReference type="Proteomes" id="UP000185598">
    <property type="component" value="Unassembled WGS sequence"/>
</dbReference>
<name>A0A1Q9A1G0_9HYPH</name>
<dbReference type="Proteomes" id="UP000544107">
    <property type="component" value="Unassembled WGS sequence"/>
</dbReference>
<dbReference type="EMBL" id="MKIN01000023">
    <property type="protein sequence ID" value="OLP48432.1"/>
    <property type="molecule type" value="Genomic_DNA"/>
</dbReference>
<comment type="caution">
    <text evidence="2">The sequence shown here is derived from an EMBL/GenBank/DDBJ whole genome shotgun (WGS) entry which is preliminary data.</text>
</comment>
<accession>A0A1Q9A1G0</accession>
<reference evidence="2 3" key="1">
    <citation type="submission" date="2016-09" db="EMBL/GenBank/DDBJ databases">
        <title>Rhizobium oryziradicis sp. nov., isolated from the root of rice.</title>
        <authorList>
            <person name="Zhao J."/>
            <person name="Zhang X."/>
        </authorList>
    </citation>
    <scope>NUCLEOTIDE SEQUENCE [LARGE SCALE GENOMIC DNA]</scope>
    <source>
        <strain evidence="2 3">14971</strain>
    </source>
</reference>
<keyword evidence="3" id="KW-1185">Reference proteome</keyword>
<dbReference type="RefSeq" id="WP_075615748.1">
    <property type="nucleotide sequence ID" value="NZ_JACIED010000004.1"/>
</dbReference>
<dbReference type="EMBL" id="JACIED010000004">
    <property type="protein sequence ID" value="MBB4009308.1"/>
    <property type="molecule type" value="Genomic_DNA"/>
</dbReference>
<dbReference type="AlphaFoldDB" id="A0A1Q9A1G0"/>
<evidence type="ECO:0000313" key="2">
    <source>
        <dbReference type="EMBL" id="OLP48432.1"/>
    </source>
</evidence>
<evidence type="ECO:0000313" key="4">
    <source>
        <dbReference type="Proteomes" id="UP000544107"/>
    </source>
</evidence>
<protein>
    <submittedName>
        <fullName evidence="2">Uncharacterized protein</fullName>
    </submittedName>
</protein>
<evidence type="ECO:0000313" key="1">
    <source>
        <dbReference type="EMBL" id="MBB4009308.1"/>
    </source>
</evidence>
<dbReference type="STRING" id="887144.BJF91_00220"/>
<evidence type="ECO:0000313" key="3">
    <source>
        <dbReference type="Proteomes" id="UP000185598"/>
    </source>
</evidence>
<proteinExistence type="predicted"/>
<gene>
    <name evidence="2" type="ORF">BJF91_00220</name>
    <name evidence="1" type="ORF">GGQ71_003590</name>
</gene>
<organism evidence="2 3">
    <name type="scientific">Allorhizobium taibaishanense</name>
    <dbReference type="NCBI Taxonomy" id="887144"/>
    <lineage>
        <taxon>Bacteria</taxon>
        <taxon>Pseudomonadati</taxon>
        <taxon>Pseudomonadota</taxon>
        <taxon>Alphaproteobacteria</taxon>
        <taxon>Hyphomicrobiales</taxon>
        <taxon>Rhizobiaceae</taxon>
        <taxon>Rhizobium/Agrobacterium group</taxon>
        <taxon>Allorhizobium</taxon>
    </lineage>
</organism>